<evidence type="ECO:0000313" key="2">
    <source>
        <dbReference type="Proteomes" id="UP000308652"/>
    </source>
</evidence>
<dbReference type="STRING" id="68775.A0A5C3LFR1"/>
<dbReference type="Proteomes" id="UP000308652">
    <property type="component" value="Unassembled WGS sequence"/>
</dbReference>
<evidence type="ECO:0000313" key="1">
    <source>
        <dbReference type="EMBL" id="TFK31600.1"/>
    </source>
</evidence>
<organism evidence="1 2">
    <name type="scientific">Crucibulum laeve</name>
    <dbReference type="NCBI Taxonomy" id="68775"/>
    <lineage>
        <taxon>Eukaryota</taxon>
        <taxon>Fungi</taxon>
        <taxon>Dikarya</taxon>
        <taxon>Basidiomycota</taxon>
        <taxon>Agaricomycotina</taxon>
        <taxon>Agaricomycetes</taxon>
        <taxon>Agaricomycetidae</taxon>
        <taxon>Agaricales</taxon>
        <taxon>Agaricineae</taxon>
        <taxon>Nidulariaceae</taxon>
        <taxon>Crucibulum</taxon>
    </lineage>
</organism>
<feature type="non-terminal residue" evidence="1">
    <location>
        <position position="100"/>
    </location>
</feature>
<proteinExistence type="predicted"/>
<protein>
    <submittedName>
        <fullName evidence="1">Uncharacterized protein</fullName>
    </submittedName>
</protein>
<dbReference type="AlphaFoldDB" id="A0A5C3LFR1"/>
<reference evidence="1 2" key="1">
    <citation type="journal article" date="2019" name="Nat. Ecol. Evol.">
        <title>Megaphylogeny resolves global patterns of mushroom evolution.</title>
        <authorList>
            <person name="Varga T."/>
            <person name="Krizsan K."/>
            <person name="Foldi C."/>
            <person name="Dima B."/>
            <person name="Sanchez-Garcia M."/>
            <person name="Sanchez-Ramirez S."/>
            <person name="Szollosi G.J."/>
            <person name="Szarkandi J.G."/>
            <person name="Papp V."/>
            <person name="Albert L."/>
            <person name="Andreopoulos W."/>
            <person name="Angelini C."/>
            <person name="Antonin V."/>
            <person name="Barry K.W."/>
            <person name="Bougher N.L."/>
            <person name="Buchanan P."/>
            <person name="Buyck B."/>
            <person name="Bense V."/>
            <person name="Catcheside P."/>
            <person name="Chovatia M."/>
            <person name="Cooper J."/>
            <person name="Damon W."/>
            <person name="Desjardin D."/>
            <person name="Finy P."/>
            <person name="Geml J."/>
            <person name="Haridas S."/>
            <person name="Hughes K."/>
            <person name="Justo A."/>
            <person name="Karasinski D."/>
            <person name="Kautmanova I."/>
            <person name="Kiss B."/>
            <person name="Kocsube S."/>
            <person name="Kotiranta H."/>
            <person name="LaButti K.M."/>
            <person name="Lechner B.E."/>
            <person name="Liimatainen K."/>
            <person name="Lipzen A."/>
            <person name="Lukacs Z."/>
            <person name="Mihaltcheva S."/>
            <person name="Morgado L.N."/>
            <person name="Niskanen T."/>
            <person name="Noordeloos M.E."/>
            <person name="Ohm R.A."/>
            <person name="Ortiz-Santana B."/>
            <person name="Ovrebo C."/>
            <person name="Racz N."/>
            <person name="Riley R."/>
            <person name="Savchenko A."/>
            <person name="Shiryaev A."/>
            <person name="Soop K."/>
            <person name="Spirin V."/>
            <person name="Szebenyi C."/>
            <person name="Tomsovsky M."/>
            <person name="Tulloss R.E."/>
            <person name="Uehling J."/>
            <person name="Grigoriev I.V."/>
            <person name="Vagvolgyi C."/>
            <person name="Papp T."/>
            <person name="Martin F.M."/>
            <person name="Miettinen O."/>
            <person name="Hibbett D.S."/>
            <person name="Nagy L.G."/>
        </authorList>
    </citation>
    <scope>NUCLEOTIDE SEQUENCE [LARGE SCALE GENOMIC DNA]</scope>
    <source>
        <strain evidence="1 2">CBS 166.37</strain>
    </source>
</reference>
<dbReference type="OrthoDB" id="3049701at2759"/>
<gene>
    <name evidence="1" type="ORF">BDQ12DRAFT_587515</name>
</gene>
<accession>A0A5C3LFR1</accession>
<sequence>MSSHAKRLAHIFTPEYVRRINVQMAYPAFRSQLVKPYELLSALAGPLQIAAYEPERSVTYPATTFSYSIIMDAASLHERSKHTGFFLANEYLRAQGLPGL</sequence>
<dbReference type="EMBL" id="ML213728">
    <property type="protein sequence ID" value="TFK31600.1"/>
    <property type="molecule type" value="Genomic_DNA"/>
</dbReference>
<keyword evidence="2" id="KW-1185">Reference proteome</keyword>
<name>A0A5C3LFR1_9AGAR</name>